<reference evidence="3 4" key="1">
    <citation type="journal article" date="2015" name="Microbes Environ.">
        <title>Distribution and evolution of nitrogen fixation genes in the phylum bacteroidetes.</title>
        <authorList>
            <person name="Inoue J."/>
            <person name="Oshima K."/>
            <person name="Suda W."/>
            <person name="Sakamoto M."/>
            <person name="Iino T."/>
            <person name="Noda S."/>
            <person name="Hongoh Y."/>
            <person name="Hattori M."/>
            <person name="Ohkuma M."/>
        </authorList>
    </citation>
    <scope>NUCLEOTIDE SEQUENCE [LARGE SCALE GENOMIC DNA]</scope>
    <source>
        <strain evidence="3">JCM 15548</strain>
    </source>
</reference>
<dbReference type="RefSeq" id="WP_227625446.1">
    <property type="nucleotide sequence ID" value="NZ_BAZW01000005.1"/>
</dbReference>
<keyword evidence="4" id="KW-1185">Reference proteome</keyword>
<dbReference type="AlphaFoldDB" id="A0A0E9LUN5"/>
<evidence type="ECO:0000313" key="3">
    <source>
        <dbReference type="EMBL" id="GAO28856.1"/>
    </source>
</evidence>
<dbReference type="Pfam" id="PF14322">
    <property type="entry name" value="SusD-like_3"/>
    <property type="match status" value="1"/>
</dbReference>
<evidence type="ECO:0000259" key="2">
    <source>
        <dbReference type="Pfam" id="PF14322"/>
    </source>
</evidence>
<dbReference type="STRING" id="1236989.JCM15548_1991"/>
<feature type="chain" id="PRO_5002428681" description="SusD-like N-terminal domain-containing protein" evidence="1">
    <location>
        <begin position="24"/>
        <end position="357"/>
    </location>
</feature>
<dbReference type="InterPro" id="IPR033985">
    <property type="entry name" value="SusD-like_N"/>
</dbReference>
<accession>A0A0E9LUN5</accession>
<dbReference type="EMBL" id="BAZW01000005">
    <property type="protein sequence ID" value="GAO28856.1"/>
    <property type="molecule type" value="Genomic_DNA"/>
</dbReference>
<sequence>MKNRIKLSIIALFTLALVFNSGCEDLFEPAIENHKVDEDLRDMPAWALGLLGHAYISNPVGTWSFNDVATDDAVSNFPGNAYRLMSTGAWSANFNPTDRWHYLRASWQYLNQFLVVADEITWAADPVVAEMFRERFKGDAYGMRALYMYHLLLHHAGPSEVDGQMLGIPIITEPEDLYNSEFNLPRNTFQECLNQLFADVDSAIKLLPDNFGDVDRDELIPEKYRELGITSGQFTRVFGDNVKNRMSAQIARLCGPRLHCWLPVLPTPEDRILAGRMPPTIWGRSLSMVWEAIPLVRWTRQVMCGMQITQLFRICLPEIIPRKFFGEGIRRAMWISKGKTIRLLYMETEGLTQLRTW</sequence>
<dbReference type="Gene3D" id="1.25.40.390">
    <property type="match status" value="1"/>
</dbReference>
<dbReference type="Proteomes" id="UP000032900">
    <property type="component" value="Unassembled WGS sequence"/>
</dbReference>
<organism evidence="3 4">
    <name type="scientific">Geofilum rubicundum JCM 15548</name>
    <dbReference type="NCBI Taxonomy" id="1236989"/>
    <lineage>
        <taxon>Bacteria</taxon>
        <taxon>Pseudomonadati</taxon>
        <taxon>Bacteroidota</taxon>
        <taxon>Bacteroidia</taxon>
        <taxon>Marinilabiliales</taxon>
        <taxon>Marinilabiliaceae</taxon>
        <taxon>Geofilum</taxon>
    </lineage>
</organism>
<name>A0A0E9LUN5_9BACT</name>
<keyword evidence="1" id="KW-0732">Signal</keyword>
<gene>
    <name evidence="3" type="ORF">JCM15548_1991</name>
</gene>
<evidence type="ECO:0000313" key="4">
    <source>
        <dbReference type="Proteomes" id="UP000032900"/>
    </source>
</evidence>
<protein>
    <recommendedName>
        <fullName evidence="2">SusD-like N-terminal domain-containing protein</fullName>
    </recommendedName>
</protein>
<evidence type="ECO:0000256" key="1">
    <source>
        <dbReference type="SAM" id="SignalP"/>
    </source>
</evidence>
<proteinExistence type="predicted"/>
<dbReference type="SUPFAM" id="SSF48452">
    <property type="entry name" value="TPR-like"/>
    <property type="match status" value="1"/>
</dbReference>
<dbReference type="InterPro" id="IPR011990">
    <property type="entry name" value="TPR-like_helical_dom_sf"/>
</dbReference>
<feature type="signal peptide" evidence="1">
    <location>
        <begin position="1"/>
        <end position="23"/>
    </location>
</feature>
<feature type="domain" description="SusD-like N-terminal" evidence="2">
    <location>
        <begin position="132"/>
        <end position="211"/>
    </location>
</feature>
<comment type="caution">
    <text evidence="3">The sequence shown here is derived from an EMBL/GenBank/DDBJ whole genome shotgun (WGS) entry which is preliminary data.</text>
</comment>